<evidence type="ECO:0000256" key="8">
    <source>
        <dbReference type="ARBA" id="ARBA00023136"/>
    </source>
</evidence>
<dbReference type="PANTHER" id="PTHR22950:SF678">
    <property type="entry name" value="VACUOLAR AMINO ACID TRANSPORTER 5-RELATED"/>
    <property type="match status" value="1"/>
</dbReference>
<keyword evidence="6" id="KW-0029">Amino-acid transport</keyword>
<feature type="transmembrane region" description="Helical" evidence="9">
    <location>
        <begin position="363"/>
        <end position="382"/>
    </location>
</feature>
<gene>
    <name evidence="12" type="ORF">CWI36_0864p0010</name>
    <name evidence="11" type="ORF">CWI39_2046p0010</name>
</gene>
<feature type="transmembrane region" description="Helical" evidence="9">
    <location>
        <begin position="216"/>
        <end position="241"/>
    </location>
</feature>
<dbReference type="VEuPathDB" id="MicrosporidiaDB:CWI39_2046p0010"/>
<comment type="caution">
    <text evidence="12">The sequence shown here is derived from an EMBL/GenBank/DDBJ whole genome shotgun (WGS) entry which is preliminary data.</text>
</comment>
<name>A0A4Q9L958_9MICR</name>
<dbReference type="Pfam" id="PF01490">
    <property type="entry name" value="Aa_trans"/>
    <property type="match status" value="1"/>
</dbReference>
<dbReference type="VEuPathDB" id="MicrosporidiaDB:CWI36_0864p0010"/>
<dbReference type="STRING" id="148818.A0A4Q9L958"/>
<dbReference type="GO" id="GO:0005774">
    <property type="term" value="C:vacuolar membrane"/>
    <property type="evidence" value="ECO:0007669"/>
    <property type="project" value="UniProtKB-SubCell"/>
</dbReference>
<evidence type="ECO:0000256" key="5">
    <source>
        <dbReference type="ARBA" id="ARBA00022692"/>
    </source>
</evidence>
<keyword evidence="7 9" id="KW-1133">Transmembrane helix</keyword>
<evidence type="ECO:0000256" key="2">
    <source>
        <dbReference type="ARBA" id="ARBA00008066"/>
    </source>
</evidence>
<feature type="transmembrane region" description="Helical" evidence="9">
    <location>
        <begin position="7"/>
        <end position="27"/>
    </location>
</feature>
<evidence type="ECO:0000256" key="7">
    <source>
        <dbReference type="ARBA" id="ARBA00022989"/>
    </source>
</evidence>
<evidence type="ECO:0000256" key="1">
    <source>
        <dbReference type="ARBA" id="ARBA00004128"/>
    </source>
</evidence>
<dbReference type="Proteomes" id="UP000293045">
    <property type="component" value="Unassembled WGS sequence"/>
</dbReference>
<feature type="transmembrane region" description="Helical" evidence="9">
    <location>
        <begin position="77"/>
        <end position="100"/>
    </location>
</feature>
<feature type="transmembrane region" description="Helical" evidence="9">
    <location>
        <begin position="331"/>
        <end position="351"/>
    </location>
</feature>
<feature type="transmembrane region" description="Helical" evidence="9">
    <location>
        <begin position="306"/>
        <end position="325"/>
    </location>
</feature>
<comment type="subcellular location">
    <subcellularLocation>
        <location evidence="1">Vacuole membrane</location>
        <topology evidence="1">Multi-pass membrane protein</topology>
    </subcellularLocation>
</comment>
<sequence length="388" mass="44489">MKRVLGSAYFNLLKTILGCGILVYPSLYKNYGIIPTTVLTLISGFFSLSGLFLYVLTNKIINKKSTMSTISRYSIPSLRYVVDVVVILKCFFVTVSYMIFLKEIIPYGFGKLGFEYFVERKELGLLICLLISLPLNLLRKIDGLKFTSVFGIGSVIFILLTSFYRLIRSNSDKKIYYFTDNFSYYKSLGEFVFGFTCHQNIFTIQNEMEGVKIWELNCVMFMAIFTASLIYILFGIINYKIFGELIEGNFLNILDDDKLKIVTVVIYGIMILISIPLQVNPCRLYFLNIFNFKYSSGREFGKIRNIFTVVMLGISYLIAISNINFQKVVGLVGGTFSTAMCFIFSSLFFLYLKATHKNRKFKFLACIVLLWGILVFIGLFVSKLQDLF</sequence>
<keyword evidence="8 9" id="KW-0472">Membrane</keyword>
<comment type="similarity">
    <text evidence="2">Belongs to the amino acid/polyamine transporter 2 family.</text>
</comment>
<feature type="domain" description="Amino acid transporter transmembrane" evidence="10">
    <location>
        <begin position="7"/>
        <end position="378"/>
    </location>
</feature>
<evidence type="ECO:0000313" key="11">
    <source>
        <dbReference type="EMBL" id="TBT99376.1"/>
    </source>
</evidence>
<evidence type="ECO:0000313" key="12">
    <source>
        <dbReference type="EMBL" id="TBU03775.1"/>
    </source>
</evidence>
<organism evidence="12 13">
    <name type="scientific">Hamiltosporidium magnivora</name>
    <dbReference type="NCBI Taxonomy" id="148818"/>
    <lineage>
        <taxon>Eukaryota</taxon>
        <taxon>Fungi</taxon>
        <taxon>Fungi incertae sedis</taxon>
        <taxon>Microsporidia</taxon>
        <taxon>Dubosqiidae</taxon>
        <taxon>Hamiltosporidium</taxon>
    </lineage>
</organism>
<accession>A0A4Q9L958</accession>
<dbReference type="GO" id="GO:0005313">
    <property type="term" value="F:L-glutamate transmembrane transporter activity"/>
    <property type="evidence" value="ECO:0007669"/>
    <property type="project" value="TreeGrafter"/>
</dbReference>
<evidence type="ECO:0000256" key="3">
    <source>
        <dbReference type="ARBA" id="ARBA00022448"/>
    </source>
</evidence>
<dbReference type="GO" id="GO:0005290">
    <property type="term" value="F:L-histidine transmembrane transporter activity"/>
    <property type="evidence" value="ECO:0007669"/>
    <property type="project" value="TreeGrafter"/>
</dbReference>
<evidence type="ECO:0000313" key="14">
    <source>
        <dbReference type="Proteomes" id="UP000293045"/>
    </source>
</evidence>
<feature type="transmembrane region" description="Helical" evidence="9">
    <location>
        <begin position="261"/>
        <end position="286"/>
    </location>
</feature>
<keyword evidence="5 9" id="KW-0812">Transmembrane</keyword>
<evidence type="ECO:0000256" key="4">
    <source>
        <dbReference type="ARBA" id="ARBA00022554"/>
    </source>
</evidence>
<dbReference type="PANTHER" id="PTHR22950">
    <property type="entry name" value="AMINO ACID TRANSPORTER"/>
    <property type="match status" value="1"/>
</dbReference>
<dbReference type="Proteomes" id="UP000291404">
    <property type="component" value="Unassembled WGS sequence"/>
</dbReference>
<dbReference type="GO" id="GO:0015194">
    <property type="term" value="F:L-serine transmembrane transporter activity"/>
    <property type="evidence" value="ECO:0007669"/>
    <property type="project" value="TreeGrafter"/>
</dbReference>
<dbReference type="AlphaFoldDB" id="A0A4Q9L958"/>
<evidence type="ECO:0000256" key="9">
    <source>
        <dbReference type="SAM" id="Phobius"/>
    </source>
</evidence>
<reference evidence="13 14" key="1">
    <citation type="submission" date="2017-12" db="EMBL/GenBank/DDBJ databases">
        <authorList>
            <person name="Pombert J.-F."/>
            <person name="Haag K.L."/>
            <person name="Ebert D."/>
        </authorList>
    </citation>
    <scope>NUCLEOTIDE SEQUENCE [LARGE SCALE GENOMIC DNA]</scope>
    <source>
        <strain evidence="12">BE-OM-2</strain>
        <strain evidence="11">IL-BN-2</strain>
    </source>
</reference>
<dbReference type="InterPro" id="IPR013057">
    <property type="entry name" value="AA_transpt_TM"/>
</dbReference>
<keyword evidence="3" id="KW-0813">Transport</keyword>
<dbReference type="EMBL" id="PIXR01002046">
    <property type="protein sequence ID" value="TBT99376.1"/>
    <property type="molecule type" value="Genomic_DNA"/>
</dbReference>
<proteinExistence type="inferred from homology"/>
<dbReference type="EMBL" id="PITI01000864">
    <property type="protein sequence ID" value="TBU03775.1"/>
    <property type="molecule type" value="Genomic_DNA"/>
</dbReference>
<keyword evidence="4" id="KW-0926">Vacuole</keyword>
<keyword evidence="13" id="KW-1185">Reference proteome</keyword>
<feature type="transmembrane region" description="Helical" evidence="9">
    <location>
        <begin position="33"/>
        <end position="56"/>
    </location>
</feature>
<dbReference type="GO" id="GO:0005302">
    <property type="term" value="F:L-tyrosine transmembrane transporter activity"/>
    <property type="evidence" value="ECO:0007669"/>
    <property type="project" value="TreeGrafter"/>
</dbReference>
<evidence type="ECO:0000313" key="13">
    <source>
        <dbReference type="Proteomes" id="UP000291404"/>
    </source>
</evidence>
<evidence type="ECO:0000256" key="6">
    <source>
        <dbReference type="ARBA" id="ARBA00022970"/>
    </source>
</evidence>
<evidence type="ECO:0000259" key="10">
    <source>
        <dbReference type="Pfam" id="PF01490"/>
    </source>
</evidence>
<dbReference type="GO" id="GO:0061459">
    <property type="term" value="F:L-arginine transmembrane transporter activity"/>
    <property type="evidence" value="ECO:0007669"/>
    <property type="project" value="TreeGrafter"/>
</dbReference>
<dbReference type="GO" id="GO:0015189">
    <property type="term" value="F:L-lysine transmembrane transporter activity"/>
    <property type="evidence" value="ECO:0007669"/>
    <property type="project" value="TreeGrafter"/>
</dbReference>
<feature type="transmembrane region" description="Helical" evidence="9">
    <location>
        <begin position="149"/>
        <end position="167"/>
    </location>
</feature>
<protein>
    <submittedName>
        <fullName evidence="12">Transmembrane amino acid transporter</fullName>
    </submittedName>
</protein>